<name>A0ABY5L641_9SPHN</name>
<dbReference type="EMBL" id="CP101740">
    <property type="protein sequence ID" value="UUL81533.1"/>
    <property type="molecule type" value="Genomic_DNA"/>
</dbReference>
<keyword evidence="6" id="KW-0645">Protease</keyword>
<dbReference type="Gene3D" id="2.30.42.10">
    <property type="match status" value="2"/>
</dbReference>
<evidence type="ECO:0000256" key="12">
    <source>
        <dbReference type="ARBA" id="ARBA00023016"/>
    </source>
</evidence>
<dbReference type="RefSeq" id="WP_256505220.1">
    <property type="nucleotide sequence ID" value="NZ_CP101740.1"/>
</dbReference>
<feature type="chain" id="PRO_5046368471" description="Probable periplasmic serine endoprotease DegP-like" evidence="14">
    <location>
        <begin position="22"/>
        <end position="510"/>
    </location>
</feature>
<dbReference type="Proteomes" id="UP001058533">
    <property type="component" value="Chromosome"/>
</dbReference>
<evidence type="ECO:0000256" key="13">
    <source>
        <dbReference type="ARBA" id="ARBA00032850"/>
    </source>
</evidence>
<dbReference type="SMART" id="SM00228">
    <property type="entry name" value="PDZ"/>
    <property type="match status" value="2"/>
</dbReference>
<evidence type="ECO:0000259" key="15">
    <source>
        <dbReference type="PROSITE" id="PS50106"/>
    </source>
</evidence>
<dbReference type="CDD" id="cd10839">
    <property type="entry name" value="cpPDZ1_DegP-like"/>
    <property type="match status" value="1"/>
</dbReference>
<evidence type="ECO:0000256" key="10">
    <source>
        <dbReference type="ARBA" id="ARBA00022801"/>
    </source>
</evidence>
<keyword evidence="7 14" id="KW-0732">Signal</keyword>
<dbReference type="InterPro" id="IPR001940">
    <property type="entry name" value="Peptidase_S1C"/>
</dbReference>
<dbReference type="PRINTS" id="PR00834">
    <property type="entry name" value="PROTEASES2C"/>
</dbReference>
<evidence type="ECO:0000256" key="11">
    <source>
        <dbReference type="ARBA" id="ARBA00022825"/>
    </source>
</evidence>
<comment type="subcellular location">
    <subcellularLocation>
        <location evidence="2">Periplasm</location>
    </subcellularLocation>
</comment>
<dbReference type="SUPFAM" id="SSF50494">
    <property type="entry name" value="Trypsin-like serine proteases"/>
    <property type="match status" value="1"/>
</dbReference>
<accession>A0ABY5L641</accession>
<dbReference type="PANTHER" id="PTHR22939">
    <property type="entry name" value="SERINE PROTEASE FAMILY S1C HTRA-RELATED"/>
    <property type="match status" value="1"/>
</dbReference>
<protein>
    <recommendedName>
        <fullName evidence="5">Probable periplasmic serine endoprotease DegP-like</fullName>
        <ecNumber evidence="4">3.4.21.107</ecNumber>
    </recommendedName>
    <alternativeName>
        <fullName evidence="13">Protease Do</fullName>
    </alternativeName>
</protein>
<dbReference type="EC" id="3.4.21.107" evidence="4"/>
<dbReference type="InterPro" id="IPR036034">
    <property type="entry name" value="PDZ_sf"/>
</dbReference>
<keyword evidence="12" id="KW-0346">Stress response</keyword>
<evidence type="ECO:0000256" key="1">
    <source>
        <dbReference type="ARBA" id="ARBA00001772"/>
    </source>
</evidence>
<dbReference type="Gene3D" id="2.40.10.120">
    <property type="match status" value="1"/>
</dbReference>
<dbReference type="PANTHER" id="PTHR22939:SF130">
    <property type="entry name" value="PERIPLASMIC SERINE ENDOPROTEASE DEGP-LIKE-RELATED"/>
    <property type="match status" value="1"/>
</dbReference>
<evidence type="ECO:0000256" key="6">
    <source>
        <dbReference type="ARBA" id="ARBA00022670"/>
    </source>
</evidence>
<sequence>MRYAYAITSALLLGGTAVTLAVQPSAISAQTAQNEPGAINASAPRMGAPMSFADMVAKLQPAVVNISTKQRITAANTPNPFAGTPFEQFFNNQQGGGGRPREGSSLGSGFLISADGYVVTNNHVIAPGAPNATVESVTVTLADQKEYEARVVGRDAASDLAVLKIEGRNLPFVRFGNSQQARVGDWVIAIGNPFGLGGSVTAGIISAVNRVTGNPGQQAAFDRFIQTDASINRGNSGGPMFDMQGNVIGINSQILSPTGGNVGIGLAIPAEQAKPIVDTLMKGKTPTRGYLGVGLQAIDEDLAAALGVDRNKGELIRSVEPGQPAAAAGIRQGDVVTRVNNQEVTPQNNLSFIVSNTPPGTRIPVEVLRDGRRQTLTVTVGTRPSDEDLAGGFQMDEEGQTGPDAMIKPQENAPAGVTVQPLTPAIARTLGFEASTRGVVVAATDPNSDAATKGLRRGVVIMSVNRTPVTTAADFAAQIAAARRANRPSVLLYVMVPRAPVGTYIAIDID</sequence>
<dbReference type="NCBIfam" id="TIGR02037">
    <property type="entry name" value="degP_htrA_DO"/>
    <property type="match status" value="1"/>
</dbReference>
<gene>
    <name evidence="16" type="ORF">NMP03_09955</name>
</gene>
<comment type="similarity">
    <text evidence="3">Belongs to the peptidase S1C family.</text>
</comment>
<evidence type="ECO:0000313" key="16">
    <source>
        <dbReference type="EMBL" id="UUL81533.1"/>
    </source>
</evidence>
<evidence type="ECO:0000256" key="2">
    <source>
        <dbReference type="ARBA" id="ARBA00004418"/>
    </source>
</evidence>
<keyword evidence="9" id="KW-0574">Periplasm</keyword>
<evidence type="ECO:0000313" key="17">
    <source>
        <dbReference type="Proteomes" id="UP001058533"/>
    </source>
</evidence>
<evidence type="ECO:0000256" key="7">
    <source>
        <dbReference type="ARBA" id="ARBA00022729"/>
    </source>
</evidence>
<dbReference type="InterPro" id="IPR009003">
    <property type="entry name" value="Peptidase_S1_PA"/>
</dbReference>
<comment type="catalytic activity">
    <reaction evidence="1">
        <text>Acts on substrates that are at least partially unfolded. The cleavage site P1 residue is normally between a pair of hydrophobic residues, such as Val-|-Val.</text>
        <dbReference type="EC" id="3.4.21.107"/>
    </reaction>
</comment>
<evidence type="ECO:0000256" key="4">
    <source>
        <dbReference type="ARBA" id="ARBA00013035"/>
    </source>
</evidence>
<keyword evidence="8" id="KW-0677">Repeat</keyword>
<feature type="signal peptide" evidence="14">
    <location>
        <begin position="1"/>
        <end position="21"/>
    </location>
</feature>
<dbReference type="Pfam" id="PF13180">
    <property type="entry name" value="PDZ_2"/>
    <property type="match status" value="1"/>
</dbReference>
<dbReference type="InterPro" id="IPR011782">
    <property type="entry name" value="Pept_S1C_Do"/>
</dbReference>
<keyword evidence="10 16" id="KW-0378">Hydrolase</keyword>
<dbReference type="InterPro" id="IPR001478">
    <property type="entry name" value="PDZ"/>
</dbReference>
<dbReference type="Pfam" id="PF13365">
    <property type="entry name" value="Trypsin_2"/>
    <property type="match status" value="1"/>
</dbReference>
<proteinExistence type="inferred from homology"/>
<evidence type="ECO:0000256" key="5">
    <source>
        <dbReference type="ARBA" id="ARBA00013958"/>
    </source>
</evidence>
<evidence type="ECO:0000256" key="3">
    <source>
        <dbReference type="ARBA" id="ARBA00010541"/>
    </source>
</evidence>
<reference evidence="16" key="1">
    <citation type="submission" date="2022-07" db="EMBL/GenBank/DDBJ databases">
        <title>Sphingomonas sp. nov., a novel bacterium isolated from the north slope of the Mount Everest.</title>
        <authorList>
            <person name="Cui X."/>
            <person name="Liu Y."/>
        </authorList>
    </citation>
    <scope>NUCLEOTIDE SEQUENCE</scope>
    <source>
        <strain evidence="16">S5-59</strain>
    </source>
</reference>
<keyword evidence="17" id="KW-1185">Reference proteome</keyword>
<organism evidence="16 17">
    <name type="scientific">Sphingomonas qomolangmaensis</name>
    <dbReference type="NCBI Taxonomy" id="2918765"/>
    <lineage>
        <taxon>Bacteria</taxon>
        <taxon>Pseudomonadati</taxon>
        <taxon>Pseudomonadota</taxon>
        <taxon>Alphaproteobacteria</taxon>
        <taxon>Sphingomonadales</taxon>
        <taxon>Sphingomonadaceae</taxon>
        <taxon>Sphingomonas</taxon>
    </lineage>
</organism>
<keyword evidence="11" id="KW-0720">Serine protease</keyword>
<dbReference type="SUPFAM" id="SSF50156">
    <property type="entry name" value="PDZ domain-like"/>
    <property type="match status" value="2"/>
</dbReference>
<evidence type="ECO:0000256" key="14">
    <source>
        <dbReference type="SAM" id="SignalP"/>
    </source>
</evidence>
<dbReference type="PROSITE" id="PS50106">
    <property type="entry name" value="PDZ"/>
    <property type="match status" value="1"/>
</dbReference>
<evidence type="ECO:0000256" key="8">
    <source>
        <dbReference type="ARBA" id="ARBA00022737"/>
    </source>
</evidence>
<evidence type="ECO:0000256" key="9">
    <source>
        <dbReference type="ARBA" id="ARBA00022764"/>
    </source>
</evidence>
<dbReference type="GO" id="GO:0016787">
    <property type="term" value="F:hydrolase activity"/>
    <property type="evidence" value="ECO:0007669"/>
    <property type="project" value="UniProtKB-KW"/>
</dbReference>
<feature type="domain" description="PDZ" evidence="15">
    <location>
        <begin position="280"/>
        <end position="344"/>
    </location>
</feature>